<evidence type="ECO:0008006" key="4">
    <source>
        <dbReference type="Google" id="ProtNLM"/>
    </source>
</evidence>
<keyword evidence="1" id="KW-1133">Transmembrane helix</keyword>
<feature type="transmembrane region" description="Helical" evidence="1">
    <location>
        <begin position="93"/>
        <end position="113"/>
    </location>
</feature>
<feature type="transmembrane region" description="Helical" evidence="1">
    <location>
        <begin position="120"/>
        <end position="142"/>
    </location>
</feature>
<dbReference type="EMBL" id="OBQD01000013">
    <property type="protein sequence ID" value="SOC44696.1"/>
    <property type="molecule type" value="Genomic_DNA"/>
</dbReference>
<keyword evidence="1" id="KW-0472">Membrane</keyword>
<evidence type="ECO:0000313" key="2">
    <source>
        <dbReference type="EMBL" id="SOC44696.1"/>
    </source>
</evidence>
<dbReference type="Pfam" id="PF02592">
    <property type="entry name" value="Vut_1"/>
    <property type="match status" value="1"/>
</dbReference>
<reference evidence="2 3" key="1">
    <citation type="submission" date="2017-08" db="EMBL/GenBank/DDBJ databases">
        <authorList>
            <person name="de Groot N.N."/>
        </authorList>
    </citation>
    <scope>NUCLEOTIDE SEQUENCE [LARGE SCALE GENOMIC DNA]</scope>
    <source>
        <strain evidence="2 3">JC85</strain>
    </source>
</reference>
<proteinExistence type="predicted"/>
<dbReference type="Proteomes" id="UP000219167">
    <property type="component" value="Unassembled WGS sequence"/>
</dbReference>
<feature type="transmembrane region" description="Helical" evidence="1">
    <location>
        <begin position="38"/>
        <end position="59"/>
    </location>
</feature>
<protein>
    <recommendedName>
        <fullName evidence="4">Vitamin uptake transporter</fullName>
    </recommendedName>
</protein>
<dbReference type="AlphaFoldDB" id="A0A285UVF0"/>
<dbReference type="RefSeq" id="WP_097141605.1">
    <property type="nucleotide sequence ID" value="NZ_OBQD01000013.1"/>
</dbReference>
<organism evidence="2 3">
    <name type="scientific">Rhizobium subbaraonis</name>
    <dbReference type="NCBI Taxonomy" id="908946"/>
    <lineage>
        <taxon>Bacteria</taxon>
        <taxon>Pseudomonadati</taxon>
        <taxon>Pseudomonadota</taxon>
        <taxon>Alphaproteobacteria</taxon>
        <taxon>Hyphomicrobiales</taxon>
        <taxon>Rhizobiaceae</taxon>
        <taxon>Rhizobium/Agrobacterium group</taxon>
        <taxon>Rhizobium</taxon>
    </lineage>
</organism>
<name>A0A285UVF0_9HYPH</name>
<sequence>MGLKAISLIAAFAATVPLANWMIGNVGTRCVPDGPCTIPVGFGLEAPSGVLVVGAALVLRDLVQEAGGIRAALAAVAIGTALSWFIAPPALVVASASAFVLAELTDLAVYTPLRVRRPGLAIIASGSAGALVDSAVFLWLAFGSVDFLAGQVAGKLWFSLLAAPVIVLARRHSGRAGFSIPPEPTARSKSS</sequence>
<accession>A0A285UVF0</accession>
<dbReference type="OrthoDB" id="9155154at2"/>
<keyword evidence="1" id="KW-0812">Transmembrane</keyword>
<evidence type="ECO:0000256" key="1">
    <source>
        <dbReference type="SAM" id="Phobius"/>
    </source>
</evidence>
<evidence type="ECO:0000313" key="3">
    <source>
        <dbReference type="Proteomes" id="UP000219167"/>
    </source>
</evidence>
<feature type="transmembrane region" description="Helical" evidence="1">
    <location>
        <begin position="148"/>
        <end position="169"/>
    </location>
</feature>
<feature type="transmembrane region" description="Helical" evidence="1">
    <location>
        <begin position="71"/>
        <end position="87"/>
    </location>
</feature>
<keyword evidence="3" id="KW-1185">Reference proteome</keyword>
<dbReference type="InterPro" id="IPR003744">
    <property type="entry name" value="YhhQ"/>
</dbReference>
<gene>
    <name evidence="2" type="ORF">SAMN05892877_11370</name>
</gene>